<protein>
    <submittedName>
        <fullName evidence="2">Uncharacterized protein</fullName>
    </submittedName>
</protein>
<evidence type="ECO:0000256" key="1">
    <source>
        <dbReference type="SAM" id="Phobius"/>
    </source>
</evidence>
<organism evidence="2 3">
    <name type="scientific">Trichocladium antarcticum</name>
    <dbReference type="NCBI Taxonomy" id="1450529"/>
    <lineage>
        <taxon>Eukaryota</taxon>
        <taxon>Fungi</taxon>
        <taxon>Dikarya</taxon>
        <taxon>Ascomycota</taxon>
        <taxon>Pezizomycotina</taxon>
        <taxon>Sordariomycetes</taxon>
        <taxon>Sordariomycetidae</taxon>
        <taxon>Sordariales</taxon>
        <taxon>Chaetomiaceae</taxon>
        <taxon>Trichocladium</taxon>
    </lineage>
</organism>
<reference evidence="2" key="2">
    <citation type="submission" date="2023-05" db="EMBL/GenBank/DDBJ databases">
        <authorList>
            <consortium name="Lawrence Berkeley National Laboratory"/>
            <person name="Steindorff A."/>
            <person name="Hensen N."/>
            <person name="Bonometti L."/>
            <person name="Westerberg I."/>
            <person name="Brannstrom I.O."/>
            <person name="Guillou S."/>
            <person name="Cros-Aarteil S."/>
            <person name="Calhoun S."/>
            <person name="Haridas S."/>
            <person name="Kuo A."/>
            <person name="Mondo S."/>
            <person name="Pangilinan J."/>
            <person name="Riley R."/>
            <person name="Labutti K."/>
            <person name="Andreopoulos B."/>
            <person name="Lipzen A."/>
            <person name="Chen C."/>
            <person name="Yanf M."/>
            <person name="Daum C."/>
            <person name="Ng V."/>
            <person name="Clum A."/>
            <person name="Ohm R."/>
            <person name="Martin F."/>
            <person name="Silar P."/>
            <person name="Natvig D."/>
            <person name="Lalanne C."/>
            <person name="Gautier V."/>
            <person name="Ament-Velasquez S.L."/>
            <person name="Kruys A."/>
            <person name="Hutchinson M.I."/>
            <person name="Powell A.J."/>
            <person name="Barry K."/>
            <person name="Miller A.N."/>
            <person name="Grigoriev I.V."/>
            <person name="Debuchy R."/>
            <person name="Gladieux P."/>
            <person name="Thoren M.H."/>
            <person name="Johannesson H."/>
        </authorList>
    </citation>
    <scope>NUCLEOTIDE SEQUENCE</scope>
    <source>
        <strain evidence="2">CBS 123565</strain>
    </source>
</reference>
<evidence type="ECO:0000313" key="2">
    <source>
        <dbReference type="EMBL" id="KAK4132623.1"/>
    </source>
</evidence>
<accession>A0AAN6ZCC5</accession>
<feature type="transmembrane region" description="Helical" evidence="1">
    <location>
        <begin position="117"/>
        <end position="135"/>
    </location>
</feature>
<gene>
    <name evidence="2" type="ORF">BT67DRAFT_83064</name>
</gene>
<comment type="caution">
    <text evidence="2">The sequence shown here is derived from an EMBL/GenBank/DDBJ whole genome shotgun (WGS) entry which is preliminary data.</text>
</comment>
<dbReference type="Proteomes" id="UP001304895">
    <property type="component" value="Unassembled WGS sequence"/>
</dbReference>
<name>A0AAN6ZCC5_9PEZI</name>
<proteinExistence type="predicted"/>
<dbReference type="AlphaFoldDB" id="A0AAN6ZCC5"/>
<dbReference type="EMBL" id="MU853417">
    <property type="protein sequence ID" value="KAK4132623.1"/>
    <property type="molecule type" value="Genomic_DNA"/>
</dbReference>
<feature type="transmembrane region" description="Helical" evidence="1">
    <location>
        <begin position="88"/>
        <end position="111"/>
    </location>
</feature>
<keyword evidence="1" id="KW-1133">Transmembrane helix</keyword>
<sequence length="144" mass="15954">MAAIVRFRFRLVRWSQCGVPRSGRLGGARTARGRSGGERGRVVGEMCGCVELVRSEPRADGEGRVPIGLRALLSQAPRLIRRRWDSGMANGGIGFSYWHALPCVYSVLFLAATHKTLAVASVAGFYGHLIFLSQMRFKFELWGR</sequence>
<keyword evidence="1" id="KW-0812">Transmembrane</keyword>
<keyword evidence="1" id="KW-0472">Membrane</keyword>
<reference evidence="2" key="1">
    <citation type="journal article" date="2023" name="Mol. Phylogenet. Evol.">
        <title>Genome-scale phylogeny and comparative genomics of the fungal order Sordariales.</title>
        <authorList>
            <person name="Hensen N."/>
            <person name="Bonometti L."/>
            <person name="Westerberg I."/>
            <person name="Brannstrom I.O."/>
            <person name="Guillou S."/>
            <person name="Cros-Aarteil S."/>
            <person name="Calhoun S."/>
            <person name="Haridas S."/>
            <person name="Kuo A."/>
            <person name="Mondo S."/>
            <person name="Pangilinan J."/>
            <person name="Riley R."/>
            <person name="LaButti K."/>
            <person name="Andreopoulos B."/>
            <person name="Lipzen A."/>
            <person name="Chen C."/>
            <person name="Yan M."/>
            <person name="Daum C."/>
            <person name="Ng V."/>
            <person name="Clum A."/>
            <person name="Steindorff A."/>
            <person name="Ohm R.A."/>
            <person name="Martin F."/>
            <person name="Silar P."/>
            <person name="Natvig D.O."/>
            <person name="Lalanne C."/>
            <person name="Gautier V."/>
            <person name="Ament-Velasquez S.L."/>
            <person name="Kruys A."/>
            <person name="Hutchinson M.I."/>
            <person name="Powell A.J."/>
            <person name="Barry K."/>
            <person name="Miller A.N."/>
            <person name="Grigoriev I.V."/>
            <person name="Debuchy R."/>
            <person name="Gladieux P."/>
            <person name="Hiltunen Thoren M."/>
            <person name="Johannesson H."/>
        </authorList>
    </citation>
    <scope>NUCLEOTIDE SEQUENCE</scope>
    <source>
        <strain evidence="2">CBS 123565</strain>
    </source>
</reference>
<evidence type="ECO:0000313" key="3">
    <source>
        <dbReference type="Proteomes" id="UP001304895"/>
    </source>
</evidence>
<keyword evidence="3" id="KW-1185">Reference proteome</keyword>